<dbReference type="Pfam" id="PF13899">
    <property type="entry name" value="Thioredoxin_7"/>
    <property type="match status" value="1"/>
</dbReference>
<organism evidence="2 3">
    <name type="scientific">Vanilla planifolia</name>
    <name type="common">Vanilla</name>
    <dbReference type="NCBI Taxonomy" id="51239"/>
    <lineage>
        <taxon>Eukaryota</taxon>
        <taxon>Viridiplantae</taxon>
        <taxon>Streptophyta</taxon>
        <taxon>Embryophyta</taxon>
        <taxon>Tracheophyta</taxon>
        <taxon>Spermatophyta</taxon>
        <taxon>Magnoliopsida</taxon>
        <taxon>Liliopsida</taxon>
        <taxon>Asparagales</taxon>
        <taxon>Orchidaceae</taxon>
        <taxon>Vanilloideae</taxon>
        <taxon>Vanilleae</taxon>
        <taxon>Vanilla</taxon>
    </lineage>
</organism>
<proteinExistence type="predicted"/>
<dbReference type="OrthoDB" id="2401965at2759"/>
<dbReference type="GO" id="GO:0043161">
    <property type="term" value="P:proteasome-mediated ubiquitin-dependent protein catabolic process"/>
    <property type="evidence" value="ECO:0007669"/>
    <property type="project" value="TreeGrafter"/>
</dbReference>
<name>A0A835P8J9_VANPL</name>
<evidence type="ECO:0000313" key="2">
    <source>
        <dbReference type="EMBL" id="KAG0447840.1"/>
    </source>
</evidence>
<dbReference type="PANTHER" id="PTHR23322">
    <property type="entry name" value="FAS-ASSOCIATED PROTEIN"/>
    <property type="match status" value="1"/>
</dbReference>
<dbReference type="AlphaFoldDB" id="A0A835P8J9"/>
<comment type="caution">
    <text evidence="2">The sequence shown here is derived from an EMBL/GenBank/DDBJ whole genome shotgun (WGS) entry which is preliminary data.</text>
</comment>
<evidence type="ECO:0000259" key="1">
    <source>
        <dbReference type="SMART" id="SM00594"/>
    </source>
</evidence>
<dbReference type="SUPFAM" id="SSF52833">
    <property type="entry name" value="Thioredoxin-like"/>
    <property type="match status" value="1"/>
</dbReference>
<dbReference type="InterPro" id="IPR036249">
    <property type="entry name" value="Thioredoxin-like_sf"/>
</dbReference>
<dbReference type="GO" id="GO:0043130">
    <property type="term" value="F:ubiquitin binding"/>
    <property type="evidence" value="ECO:0007669"/>
    <property type="project" value="TreeGrafter"/>
</dbReference>
<sequence>MEASVLDKWLLVNLQSTEEFSSHMLNRDTWCNEAVAQIIRTNFIFWQVYHDTSEGKKVCTYYNLVSMPAILVIDPVTGQKMRSWTGMVQPERILEDLLPFLEGGPQQKHFSLPLKRRREGIKESPVVLQEKQLEEDPDLLIAVAASLEESKAPVEACVDFESKIAVDTKSIVKKEPVYPPLPEEPKGNREEICQWAFAFPMADESRGISSVLIRLSYCGLSALPK</sequence>
<dbReference type="CDD" id="cd02958">
    <property type="entry name" value="UAS"/>
    <property type="match status" value="1"/>
</dbReference>
<dbReference type="Gene3D" id="3.40.30.10">
    <property type="entry name" value="Glutaredoxin"/>
    <property type="match status" value="1"/>
</dbReference>
<reference evidence="2 3" key="1">
    <citation type="journal article" date="2020" name="Nat. Food">
        <title>A phased Vanilla planifolia genome enables genetic improvement of flavour and production.</title>
        <authorList>
            <person name="Hasing T."/>
            <person name="Tang H."/>
            <person name="Brym M."/>
            <person name="Khazi F."/>
            <person name="Huang T."/>
            <person name="Chambers A.H."/>
        </authorList>
    </citation>
    <scope>NUCLEOTIDE SEQUENCE [LARGE SCALE GENOMIC DNA]</scope>
    <source>
        <tissue evidence="2">Leaf</tissue>
    </source>
</reference>
<protein>
    <recommendedName>
        <fullName evidence="1">UAS domain-containing protein</fullName>
    </recommendedName>
</protein>
<dbReference type="PANTHER" id="PTHR23322:SF6">
    <property type="entry name" value="UBX DOMAIN-CONTAINING PROTEIN 7"/>
    <property type="match status" value="1"/>
</dbReference>
<dbReference type="GO" id="GO:0005634">
    <property type="term" value="C:nucleus"/>
    <property type="evidence" value="ECO:0007669"/>
    <property type="project" value="TreeGrafter"/>
</dbReference>
<dbReference type="InterPro" id="IPR050730">
    <property type="entry name" value="UBX_domain-protein"/>
</dbReference>
<dbReference type="InterPro" id="IPR006577">
    <property type="entry name" value="UAS"/>
</dbReference>
<dbReference type="EMBL" id="JADCNL010000420">
    <property type="protein sequence ID" value="KAG0447840.1"/>
    <property type="molecule type" value="Genomic_DNA"/>
</dbReference>
<dbReference type="SMART" id="SM00594">
    <property type="entry name" value="UAS"/>
    <property type="match status" value="1"/>
</dbReference>
<keyword evidence="3" id="KW-1185">Reference proteome</keyword>
<evidence type="ECO:0000313" key="3">
    <source>
        <dbReference type="Proteomes" id="UP000636800"/>
    </source>
</evidence>
<feature type="domain" description="UAS" evidence="1">
    <location>
        <begin position="2"/>
        <end position="102"/>
    </location>
</feature>
<gene>
    <name evidence="2" type="ORF">HPP92_028143</name>
</gene>
<accession>A0A835P8J9</accession>
<dbReference type="Proteomes" id="UP000636800">
    <property type="component" value="Unassembled WGS sequence"/>
</dbReference>